<accession>A0ABX8G6S1</accession>
<evidence type="ECO:0000313" key="2">
    <source>
        <dbReference type="EMBL" id="QWB28887.1"/>
    </source>
</evidence>
<dbReference type="InterPro" id="IPR011990">
    <property type="entry name" value="TPR-like_helical_dom_sf"/>
</dbReference>
<feature type="domain" description="HTH cro/C1-type" evidence="1">
    <location>
        <begin position="12"/>
        <end position="65"/>
    </location>
</feature>
<evidence type="ECO:0000259" key="1">
    <source>
        <dbReference type="PROSITE" id="PS50943"/>
    </source>
</evidence>
<name>A0ABX8G6S1_EXIAC</name>
<reference evidence="2 3" key="1">
    <citation type="submission" date="2021-05" db="EMBL/GenBank/DDBJ databases">
        <title>Biocontrol using Exiguobacterium acetylicum SI17 against litchi downy blight caused by Peronophythora litchii.</title>
        <authorList>
            <person name="Zheng L."/>
        </authorList>
    </citation>
    <scope>NUCLEOTIDE SEQUENCE [LARGE SCALE GENOMIC DNA]</scope>
    <source>
        <strain evidence="2 3">SI17</strain>
    </source>
</reference>
<dbReference type="PANTHER" id="PTHR37038">
    <property type="entry name" value="TRANSCRIPTIONAL REGULATOR-RELATED"/>
    <property type="match status" value="1"/>
</dbReference>
<dbReference type="InterPro" id="IPR010982">
    <property type="entry name" value="Lambda_DNA-bd_dom_sf"/>
</dbReference>
<organism evidence="2 3">
    <name type="scientific">Exiguobacterium acetylicum</name>
    <name type="common">Brevibacterium acetylicum</name>
    <dbReference type="NCBI Taxonomy" id="41170"/>
    <lineage>
        <taxon>Bacteria</taxon>
        <taxon>Bacillati</taxon>
        <taxon>Bacillota</taxon>
        <taxon>Bacilli</taxon>
        <taxon>Bacillales</taxon>
        <taxon>Bacillales Family XII. Incertae Sedis</taxon>
        <taxon>Exiguobacterium</taxon>
    </lineage>
</organism>
<dbReference type="InterPro" id="IPR041315">
    <property type="entry name" value="PlcR_TPR"/>
</dbReference>
<dbReference type="GeneID" id="88811963"/>
<dbReference type="CDD" id="cd00093">
    <property type="entry name" value="HTH_XRE"/>
    <property type="match status" value="1"/>
</dbReference>
<proteinExistence type="predicted"/>
<dbReference type="EMBL" id="CP075897">
    <property type="protein sequence ID" value="QWB28887.1"/>
    <property type="molecule type" value="Genomic_DNA"/>
</dbReference>
<keyword evidence="3" id="KW-1185">Reference proteome</keyword>
<dbReference type="InterPro" id="IPR001387">
    <property type="entry name" value="Cro/C1-type_HTH"/>
</dbReference>
<dbReference type="PANTHER" id="PTHR37038:SF14">
    <property type="entry name" value="TRANSCRIPTIONAL ACTIVATOR"/>
    <property type="match status" value="1"/>
</dbReference>
<dbReference type="Pfam" id="PF01381">
    <property type="entry name" value="HTH_3"/>
    <property type="match status" value="1"/>
</dbReference>
<gene>
    <name evidence="2" type="ORF">KKI46_09770</name>
</gene>
<dbReference type="SUPFAM" id="SSF48452">
    <property type="entry name" value="TPR-like"/>
    <property type="match status" value="1"/>
</dbReference>
<dbReference type="Gene3D" id="1.25.40.10">
    <property type="entry name" value="Tetratricopeptide repeat domain"/>
    <property type="match status" value="1"/>
</dbReference>
<dbReference type="SMART" id="SM00530">
    <property type="entry name" value="HTH_XRE"/>
    <property type="match status" value="1"/>
</dbReference>
<dbReference type="Pfam" id="PF18768">
    <property type="entry name" value="RNPP_C"/>
    <property type="match status" value="1"/>
</dbReference>
<sequence>MDHLPVSIGYEIKRIRKEKKITQSELCEGICSQAEISKIENGKNSPTIDLLQQVAKRLKVPLSMLFQDHLRSDVFQSYDKQLGELLRTIQYVDSLKMIEHILSTVDFEEVRDLAAYYQVIVQEKSGQLHYQKAIQSLERLLNKEHLWFESATLYLRIQMAIANLYVEHGDFDLAEAIFQTLIQSHYPSIELKKVRIKILYNYGQQLLMQKKYLAGLKITEQGIQESLQIEDGHFLGHFYYQRGYFTQQLNGDLSAIQRDFTMAYSVFRAFNMPLHEKILLEEHAEYVLFPT</sequence>
<dbReference type="InterPro" id="IPR053163">
    <property type="entry name" value="HTH-type_regulator_Rgg"/>
</dbReference>
<dbReference type="PROSITE" id="PS50943">
    <property type="entry name" value="HTH_CROC1"/>
    <property type="match status" value="1"/>
</dbReference>
<protein>
    <submittedName>
        <fullName evidence="2">Helix-turn-helix domain-containing protein</fullName>
    </submittedName>
</protein>
<dbReference type="RefSeq" id="WP_034786016.1">
    <property type="nucleotide sequence ID" value="NZ_CP075897.1"/>
</dbReference>
<evidence type="ECO:0000313" key="3">
    <source>
        <dbReference type="Proteomes" id="UP000679498"/>
    </source>
</evidence>
<dbReference type="SUPFAM" id="SSF47413">
    <property type="entry name" value="lambda repressor-like DNA-binding domains"/>
    <property type="match status" value="1"/>
</dbReference>
<dbReference type="Proteomes" id="UP000679498">
    <property type="component" value="Chromosome"/>
</dbReference>